<dbReference type="InterPro" id="IPR007345">
    <property type="entry name" value="Polysacch_pyruvyl_Trfase"/>
</dbReference>
<protein>
    <recommendedName>
        <fullName evidence="2">Polysaccharide pyruvyl transferase domain-containing protein</fullName>
    </recommendedName>
</protein>
<proteinExistence type="predicted"/>
<dbReference type="Pfam" id="PF04230">
    <property type="entry name" value="PS_pyruv_trans"/>
    <property type="match status" value="1"/>
</dbReference>
<evidence type="ECO:0000256" key="1">
    <source>
        <dbReference type="SAM" id="Phobius"/>
    </source>
</evidence>
<evidence type="ECO:0000313" key="3">
    <source>
        <dbReference type="EMBL" id="EJR42459.1"/>
    </source>
</evidence>
<reference evidence="3 4" key="1">
    <citation type="submission" date="2012-04" db="EMBL/GenBank/DDBJ databases">
        <title>The Genome Sequence of Bacillus cereus VD078.</title>
        <authorList>
            <consortium name="The Broad Institute Genome Sequencing Platform"/>
            <consortium name="The Broad Institute Genome Sequencing Center for Infectious Disease"/>
            <person name="Feldgarden M."/>
            <person name="Van der Auwera G.A."/>
            <person name="Mahillon J."/>
            <person name="Duprez V."/>
            <person name="Timmery S."/>
            <person name="Mattelet C."/>
            <person name="Dierick K."/>
            <person name="Sun M."/>
            <person name="Yu Z."/>
            <person name="Zhu L."/>
            <person name="Hu X."/>
            <person name="Shank E.B."/>
            <person name="Swiecicka I."/>
            <person name="Hansen B.M."/>
            <person name="Andrup L."/>
            <person name="Young S.K."/>
            <person name="Zeng Q."/>
            <person name="Gargeya S."/>
            <person name="Fitzgerald M."/>
            <person name="Haas B."/>
            <person name="Abouelleil A."/>
            <person name="Alvarado L."/>
            <person name="Arachchi H.M."/>
            <person name="Berlin A."/>
            <person name="Chapman S.B."/>
            <person name="Goldberg J."/>
            <person name="Griggs A."/>
            <person name="Gujja S."/>
            <person name="Hansen M."/>
            <person name="Howarth C."/>
            <person name="Imamovic A."/>
            <person name="Larimer J."/>
            <person name="McCowen C."/>
            <person name="Montmayeur A."/>
            <person name="Murphy C."/>
            <person name="Neiman D."/>
            <person name="Pearson M."/>
            <person name="Priest M."/>
            <person name="Roberts A."/>
            <person name="Saif S."/>
            <person name="Shea T."/>
            <person name="Sisk P."/>
            <person name="Sykes S."/>
            <person name="Wortman J."/>
            <person name="Nusbaum C."/>
            <person name="Birren B."/>
        </authorList>
    </citation>
    <scope>NUCLEOTIDE SEQUENCE [LARGE SCALE GENOMIC DNA]</scope>
    <source>
        <strain evidence="3 4">VD078</strain>
    </source>
</reference>
<dbReference type="PANTHER" id="PTHR36836">
    <property type="entry name" value="COLANIC ACID BIOSYNTHESIS PROTEIN WCAK"/>
    <property type="match status" value="1"/>
</dbReference>
<comment type="caution">
    <text evidence="3">The sequence shown here is derived from an EMBL/GenBank/DDBJ whole genome shotgun (WGS) entry which is preliminary data.</text>
</comment>
<keyword evidence="1" id="KW-0812">Transmembrane</keyword>
<organism evidence="3 4">
    <name type="scientific">Bacillus mycoides</name>
    <dbReference type="NCBI Taxonomy" id="1405"/>
    <lineage>
        <taxon>Bacteria</taxon>
        <taxon>Bacillati</taxon>
        <taxon>Bacillota</taxon>
        <taxon>Bacilli</taxon>
        <taxon>Bacillales</taxon>
        <taxon>Bacillaceae</taxon>
        <taxon>Bacillus</taxon>
        <taxon>Bacillus cereus group</taxon>
    </lineage>
</organism>
<keyword evidence="1" id="KW-0472">Membrane</keyword>
<feature type="transmembrane region" description="Helical" evidence="1">
    <location>
        <begin position="291"/>
        <end position="309"/>
    </location>
</feature>
<evidence type="ECO:0000259" key="2">
    <source>
        <dbReference type="Pfam" id="PF04230"/>
    </source>
</evidence>
<dbReference type="PANTHER" id="PTHR36836:SF1">
    <property type="entry name" value="COLANIC ACID BIOSYNTHESIS PROTEIN WCAK"/>
    <property type="match status" value="1"/>
</dbReference>
<dbReference type="Proteomes" id="UP000006976">
    <property type="component" value="Unassembled WGS sequence"/>
</dbReference>
<sequence>MGVDNKMKKVFVDIYLMFNFGDDLFLDILVKKYPNCYFTVNHLGSNYDQFISQYNNVSRRKYTLLNKIGQRLKLSDNITNYEKIAEEHDALLFIGGSIFREEAYHSSLYRDRMKMVMEFKRRKKLVFIIGANFGPFKTEEFLDDYRKFFELCDDVCFRDVYSYQLFEDLPQVRCASDIVFQMNTDEYRLDLSEERIGFSIIDVRHKQGLTHYYNDYIRSTIKTIELLVNKGNKCYLMSFCEQEGDLDVINTIQSRLSSNALDNIVIYKYRGNLKEAIETMASFKLLIAARFHANILALLLGIGIIPIIYSQKTINLLKDIDFNKTLIDMENLQLQYDEKVIDASIDYKFNLESTIIKAKKQFEKLNDFLGSEAVKSEGI</sequence>
<name>A0ABC9R7R3_BACMY</name>
<gene>
    <name evidence="3" type="ORF">III_01811</name>
</gene>
<evidence type="ECO:0000313" key="4">
    <source>
        <dbReference type="Proteomes" id="UP000006976"/>
    </source>
</evidence>
<dbReference type="AlphaFoldDB" id="A0ABC9R7R3"/>
<accession>A0ABC9R7R3</accession>
<keyword evidence="1" id="KW-1133">Transmembrane helix</keyword>
<dbReference type="EMBL" id="AHEV01000011">
    <property type="protein sequence ID" value="EJR42459.1"/>
    <property type="molecule type" value="Genomic_DNA"/>
</dbReference>
<feature type="domain" description="Polysaccharide pyruvyl transferase" evidence="2">
    <location>
        <begin position="19"/>
        <end position="310"/>
    </location>
</feature>